<sequence>MNIFITSTNTDVGKTYVTVNLYHFLKNEGYNVTIFKPFQTEEMPDGTYPDLEMYKAECGLSYETTSLYKFKDPISPHLAFKREPHQMFDRQVIIDRAEELATRHDIVLIEGAGGIAVPIHNSDKEWYMTADLIKDTGAAHIISVVPSKLGAIGDIVVHQRYLESQNLPSNTLIMNRYSNTDVEQDNLLTVKDLLHQDVETFPENGTASEIPKCILKQLKGVRNDESSKA</sequence>
<feature type="binding site" evidence="9">
    <location>
        <position position="50"/>
    </location>
    <ligand>
        <name>Mg(2+)</name>
        <dbReference type="ChEBI" id="CHEBI:18420"/>
    </ligand>
</feature>
<feature type="binding site" evidence="9">
    <location>
        <begin position="175"/>
        <end position="176"/>
    </location>
    <ligand>
        <name>ATP</name>
        <dbReference type="ChEBI" id="CHEBI:30616"/>
    </ligand>
</feature>
<protein>
    <recommendedName>
        <fullName evidence="9">ATP-dependent dethiobiotin synthetase BioD</fullName>
        <ecNumber evidence="9">6.3.3.3</ecNumber>
    </recommendedName>
    <alternativeName>
        <fullName evidence="9">DTB synthetase</fullName>
        <shortName evidence="9">DTBS</shortName>
    </alternativeName>
    <alternativeName>
        <fullName evidence="9">Dethiobiotin synthase</fullName>
    </alternativeName>
</protein>
<dbReference type="SUPFAM" id="SSF52540">
    <property type="entry name" value="P-loop containing nucleoside triphosphate hydrolases"/>
    <property type="match status" value="1"/>
</dbReference>
<dbReference type="EC" id="6.3.3.3" evidence="9"/>
<keyword evidence="7 9" id="KW-0460">Magnesium</keyword>
<dbReference type="Proteomes" id="UP000242712">
    <property type="component" value="Unassembled WGS sequence"/>
</dbReference>
<keyword evidence="5 9" id="KW-0093">Biotin biosynthesis</keyword>
<keyword evidence="6 9" id="KW-0067">ATP-binding</keyword>
<dbReference type="InterPro" id="IPR004472">
    <property type="entry name" value="DTB_synth_BioD"/>
</dbReference>
<dbReference type="AlphaFoldDB" id="A0A2K4FAP7"/>
<dbReference type="NCBIfam" id="TIGR00347">
    <property type="entry name" value="bioD"/>
    <property type="match status" value="1"/>
</dbReference>
<accession>A0A2K4FAP7</accession>
<name>A0A2K4FAP7_9STAP</name>
<comment type="caution">
    <text evidence="10">The sequence shown here is derived from an EMBL/GenBank/DDBJ whole genome shotgun (WGS) entry which is preliminary data.</text>
</comment>
<dbReference type="RefSeq" id="WP_103372148.1">
    <property type="nucleotide sequence ID" value="NZ_CBCRVO010000002.1"/>
</dbReference>
<dbReference type="GeneID" id="98298632"/>
<evidence type="ECO:0000256" key="8">
    <source>
        <dbReference type="ARBA" id="ARBA00047386"/>
    </source>
</evidence>
<keyword evidence="4 9" id="KW-0547">Nucleotide-binding</keyword>
<evidence type="ECO:0000313" key="10">
    <source>
        <dbReference type="EMBL" id="POA08361.1"/>
    </source>
</evidence>
<dbReference type="GO" id="GO:0000287">
    <property type="term" value="F:magnesium ion binding"/>
    <property type="evidence" value="ECO:0007669"/>
    <property type="project" value="UniProtKB-UniRule"/>
</dbReference>
<comment type="catalytic activity">
    <reaction evidence="8">
        <text>(7R,8S)-8-amino-7-(carboxyamino)nonanoate + ATP = (4R,5S)-dethiobiotin + ADP + phosphate + H(+)</text>
        <dbReference type="Rhea" id="RHEA:63684"/>
        <dbReference type="ChEBI" id="CHEBI:15378"/>
        <dbReference type="ChEBI" id="CHEBI:30616"/>
        <dbReference type="ChEBI" id="CHEBI:43474"/>
        <dbReference type="ChEBI" id="CHEBI:149470"/>
        <dbReference type="ChEBI" id="CHEBI:149473"/>
        <dbReference type="ChEBI" id="CHEBI:456216"/>
    </reaction>
</comment>
<evidence type="ECO:0000256" key="4">
    <source>
        <dbReference type="ARBA" id="ARBA00022741"/>
    </source>
</evidence>
<keyword evidence="11" id="KW-1185">Reference proteome</keyword>
<dbReference type="InterPro" id="IPR027417">
    <property type="entry name" value="P-loop_NTPase"/>
</dbReference>
<gene>
    <name evidence="9 10" type="primary">bioD</name>
    <name evidence="10" type="ORF">CD039_09760</name>
</gene>
<dbReference type="Pfam" id="PF13500">
    <property type="entry name" value="AAA_26"/>
    <property type="match status" value="1"/>
</dbReference>
<dbReference type="HAMAP" id="MF_00336">
    <property type="entry name" value="BioD"/>
    <property type="match status" value="1"/>
</dbReference>
<dbReference type="GO" id="GO:0004141">
    <property type="term" value="F:dethiobiotin synthase activity"/>
    <property type="evidence" value="ECO:0007669"/>
    <property type="project" value="UniProtKB-UniRule"/>
</dbReference>
<feature type="binding site" evidence="9">
    <location>
        <position position="15"/>
    </location>
    <ligand>
        <name>Mg(2+)</name>
        <dbReference type="ChEBI" id="CHEBI:18420"/>
    </ligand>
</feature>
<dbReference type="EMBL" id="PPPX01000016">
    <property type="protein sequence ID" value="POA08361.1"/>
    <property type="molecule type" value="Genomic_DNA"/>
</dbReference>
<feature type="active site" evidence="9">
    <location>
        <position position="36"/>
    </location>
</feature>
<keyword evidence="1 9" id="KW-0963">Cytoplasm</keyword>
<reference evidence="10 11" key="1">
    <citation type="submission" date="2017-08" db="EMBL/GenBank/DDBJ databases">
        <title>Draft genome sequences of 64 type strains of genus Staph aureus.</title>
        <authorList>
            <person name="Cole K."/>
            <person name="Golubchik T."/>
            <person name="Russell J."/>
            <person name="Foster D."/>
            <person name="Llewelyn M."/>
            <person name="Wilson D."/>
            <person name="Crook D."/>
            <person name="Paul J."/>
        </authorList>
    </citation>
    <scope>NUCLEOTIDE SEQUENCE [LARGE SCALE GENOMIC DNA]</scope>
    <source>
        <strain evidence="10 11">DSM 29875</strain>
    </source>
</reference>
<dbReference type="PANTHER" id="PTHR43210:SF2">
    <property type="entry name" value="ATP-DEPENDENT DETHIOBIOTIN SYNTHETASE BIOD 2"/>
    <property type="match status" value="1"/>
</dbReference>
<comment type="similarity">
    <text evidence="9">Belongs to the dethiobiotin synthetase family.</text>
</comment>
<evidence type="ECO:0000313" key="11">
    <source>
        <dbReference type="Proteomes" id="UP000242712"/>
    </source>
</evidence>
<proteinExistence type="inferred from homology"/>
<comment type="pathway">
    <text evidence="9">Cofactor biosynthesis; biotin biosynthesis; biotin from 7,8-diaminononanoate: step 1/2.</text>
</comment>
<dbReference type="CDD" id="cd03109">
    <property type="entry name" value="DTBS"/>
    <property type="match status" value="1"/>
</dbReference>
<dbReference type="GO" id="GO:0005524">
    <property type="term" value="F:ATP binding"/>
    <property type="evidence" value="ECO:0007669"/>
    <property type="project" value="UniProtKB-UniRule"/>
</dbReference>
<feature type="binding site" evidence="9">
    <location>
        <position position="50"/>
    </location>
    <ligand>
        <name>ATP</name>
        <dbReference type="ChEBI" id="CHEBI:30616"/>
    </ligand>
</feature>
<evidence type="ECO:0000256" key="9">
    <source>
        <dbReference type="HAMAP-Rule" id="MF_00336"/>
    </source>
</evidence>
<feature type="binding site" evidence="9">
    <location>
        <begin position="110"/>
        <end position="113"/>
    </location>
    <ligand>
        <name>ATP</name>
        <dbReference type="ChEBI" id="CHEBI:30616"/>
    </ligand>
</feature>
<comment type="caution">
    <text evidence="9">Lacks conserved residue(s) required for the propagation of feature annotation.</text>
</comment>
<comment type="function">
    <text evidence="9">Catalyzes a mechanistically unusual reaction, the ATP-dependent insertion of CO2 between the N7 and N8 nitrogen atoms of 7,8-diaminopelargonic acid (DAPA, also called 7,8-diammoniononanoate) to form a ureido ring.</text>
</comment>
<dbReference type="Gene3D" id="3.40.50.300">
    <property type="entry name" value="P-loop containing nucleotide triphosphate hydrolases"/>
    <property type="match status" value="1"/>
</dbReference>
<comment type="catalytic activity">
    <reaction evidence="9">
        <text>(7R,8S)-7,8-diammoniononanoate + CO2 + ATP = (4R,5S)-dethiobiotin + ADP + phosphate + 3 H(+)</text>
        <dbReference type="Rhea" id="RHEA:15805"/>
        <dbReference type="ChEBI" id="CHEBI:15378"/>
        <dbReference type="ChEBI" id="CHEBI:16526"/>
        <dbReference type="ChEBI" id="CHEBI:30616"/>
        <dbReference type="ChEBI" id="CHEBI:43474"/>
        <dbReference type="ChEBI" id="CHEBI:149469"/>
        <dbReference type="ChEBI" id="CHEBI:149473"/>
        <dbReference type="ChEBI" id="CHEBI:456216"/>
        <dbReference type="EC" id="6.3.3.3"/>
    </reaction>
</comment>
<feature type="binding site" evidence="9">
    <location>
        <position position="40"/>
    </location>
    <ligand>
        <name>substrate</name>
    </ligand>
</feature>
<feature type="binding site" evidence="9">
    <location>
        <position position="110"/>
    </location>
    <ligand>
        <name>Mg(2+)</name>
        <dbReference type="ChEBI" id="CHEBI:18420"/>
    </ligand>
</feature>
<comment type="subunit">
    <text evidence="9">Homodimer.</text>
</comment>
<evidence type="ECO:0000256" key="7">
    <source>
        <dbReference type="ARBA" id="ARBA00022842"/>
    </source>
</evidence>
<comment type="cofactor">
    <cofactor evidence="9">
        <name>Mg(2+)</name>
        <dbReference type="ChEBI" id="CHEBI:18420"/>
    </cofactor>
</comment>
<dbReference type="UniPathway" id="UPA00078">
    <property type="reaction ID" value="UER00161"/>
</dbReference>
<feature type="binding site" evidence="9">
    <location>
        <begin position="11"/>
        <end position="16"/>
    </location>
    <ligand>
        <name>ATP</name>
        <dbReference type="ChEBI" id="CHEBI:30616"/>
    </ligand>
</feature>
<comment type="subcellular location">
    <subcellularLocation>
        <location evidence="9">Cytoplasm</location>
    </subcellularLocation>
</comment>
<dbReference type="GO" id="GO:0005829">
    <property type="term" value="C:cytosol"/>
    <property type="evidence" value="ECO:0007669"/>
    <property type="project" value="TreeGrafter"/>
</dbReference>
<keyword evidence="2 9" id="KW-0436">Ligase</keyword>
<dbReference type="GO" id="GO:0009102">
    <property type="term" value="P:biotin biosynthetic process"/>
    <property type="evidence" value="ECO:0007669"/>
    <property type="project" value="UniProtKB-UniRule"/>
</dbReference>
<keyword evidence="3 9" id="KW-0479">Metal-binding</keyword>
<organism evidence="10 11">
    <name type="scientific">Staphylococcus argensis</name>
    <dbReference type="NCBI Taxonomy" id="1607738"/>
    <lineage>
        <taxon>Bacteria</taxon>
        <taxon>Bacillati</taxon>
        <taxon>Bacillota</taxon>
        <taxon>Bacilli</taxon>
        <taxon>Bacillales</taxon>
        <taxon>Staphylococcaceae</taxon>
        <taxon>Staphylococcus</taxon>
    </lineage>
</organism>
<evidence type="ECO:0000256" key="2">
    <source>
        <dbReference type="ARBA" id="ARBA00022598"/>
    </source>
</evidence>
<evidence type="ECO:0000256" key="3">
    <source>
        <dbReference type="ARBA" id="ARBA00022723"/>
    </source>
</evidence>
<dbReference type="OrthoDB" id="9802097at2"/>
<evidence type="ECO:0000256" key="5">
    <source>
        <dbReference type="ARBA" id="ARBA00022756"/>
    </source>
</evidence>
<dbReference type="PIRSF" id="PIRSF006755">
    <property type="entry name" value="DTB_synth"/>
    <property type="match status" value="1"/>
</dbReference>
<evidence type="ECO:0000256" key="6">
    <source>
        <dbReference type="ARBA" id="ARBA00022840"/>
    </source>
</evidence>
<evidence type="ECO:0000256" key="1">
    <source>
        <dbReference type="ARBA" id="ARBA00022490"/>
    </source>
</evidence>
<dbReference type="PANTHER" id="PTHR43210">
    <property type="entry name" value="DETHIOBIOTIN SYNTHETASE"/>
    <property type="match status" value="1"/>
</dbReference>